<keyword evidence="2" id="KW-0344">Guanine-nucleotide releasing factor</keyword>
<protein>
    <submittedName>
        <fullName evidence="6">DENN domain containing 1C</fullName>
    </submittedName>
</protein>
<evidence type="ECO:0000256" key="2">
    <source>
        <dbReference type="ARBA" id="ARBA00022658"/>
    </source>
</evidence>
<feature type="compositionally biased region" description="Low complexity" evidence="4">
    <location>
        <begin position="637"/>
        <end position="649"/>
    </location>
</feature>
<organism evidence="6 7">
    <name type="scientific">Rhinopithecus bieti</name>
    <name type="common">Black snub-nosed monkey</name>
    <name type="synonym">Pygathrix bieti</name>
    <dbReference type="NCBI Taxonomy" id="61621"/>
    <lineage>
        <taxon>Eukaryota</taxon>
        <taxon>Metazoa</taxon>
        <taxon>Chordata</taxon>
        <taxon>Craniata</taxon>
        <taxon>Vertebrata</taxon>
        <taxon>Euteleostomi</taxon>
        <taxon>Mammalia</taxon>
        <taxon>Eutheria</taxon>
        <taxon>Euarchontoglires</taxon>
        <taxon>Primates</taxon>
        <taxon>Haplorrhini</taxon>
        <taxon>Catarrhini</taxon>
        <taxon>Cercopithecidae</taxon>
        <taxon>Colobinae</taxon>
        <taxon>Rhinopithecus</taxon>
    </lineage>
</organism>
<feature type="compositionally biased region" description="Pro residues" evidence="4">
    <location>
        <begin position="506"/>
        <end position="517"/>
    </location>
</feature>
<dbReference type="InterPro" id="IPR005112">
    <property type="entry name" value="dDENN_dom"/>
</dbReference>
<reference evidence="6" key="3">
    <citation type="submission" date="2025-09" db="UniProtKB">
        <authorList>
            <consortium name="Ensembl"/>
        </authorList>
    </citation>
    <scope>IDENTIFICATION</scope>
</reference>
<dbReference type="GO" id="GO:0006897">
    <property type="term" value="P:endocytosis"/>
    <property type="evidence" value="ECO:0007669"/>
    <property type="project" value="TreeGrafter"/>
</dbReference>
<evidence type="ECO:0000256" key="3">
    <source>
        <dbReference type="ARBA" id="ARBA00023329"/>
    </source>
</evidence>
<proteinExistence type="predicted"/>
<keyword evidence="7" id="KW-1185">Reference proteome</keyword>
<dbReference type="GO" id="GO:0005085">
    <property type="term" value="F:guanyl-nucleotide exchange factor activity"/>
    <property type="evidence" value="ECO:0007669"/>
    <property type="project" value="UniProtKB-KW"/>
</dbReference>
<feature type="compositionally biased region" description="Low complexity" evidence="4">
    <location>
        <begin position="718"/>
        <end position="728"/>
    </location>
</feature>
<feature type="compositionally biased region" description="Basic and acidic residues" evidence="4">
    <location>
        <begin position="775"/>
        <end position="785"/>
    </location>
</feature>
<dbReference type="Gene3D" id="6.10.140.1000">
    <property type="match status" value="1"/>
</dbReference>
<feature type="domain" description="UDENN" evidence="5">
    <location>
        <begin position="13"/>
        <end position="384"/>
    </location>
</feature>
<accession>A0A2K6LQY5</accession>
<dbReference type="InterPro" id="IPR043153">
    <property type="entry name" value="DENN_C"/>
</dbReference>
<dbReference type="STRING" id="61621.ENSRBIP00000025953"/>
<dbReference type="InterPro" id="IPR001194">
    <property type="entry name" value="cDENN_dom"/>
</dbReference>
<dbReference type="GO" id="GO:0032456">
    <property type="term" value="P:endocytic recycling"/>
    <property type="evidence" value="ECO:0007669"/>
    <property type="project" value="TreeGrafter"/>
</dbReference>
<dbReference type="GO" id="GO:0005829">
    <property type="term" value="C:cytosol"/>
    <property type="evidence" value="ECO:0007669"/>
    <property type="project" value="Ensembl"/>
</dbReference>
<dbReference type="InterPro" id="IPR037516">
    <property type="entry name" value="Tripartite_DENN"/>
</dbReference>
<reference evidence="6" key="2">
    <citation type="submission" date="2025-08" db="UniProtKB">
        <authorList>
            <consortium name="Ensembl"/>
        </authorList>
    </citation>
    <scope>IDENTIFICATION</scope>
</reference>
<dbReference type="GO" id="GO:0005813">
    <property type="term" value="C:centrosome"/>
    <property type="evidence" value="ECO:0007669"/>
    <property type="project" value="Ensembl"/>
</dbReference>
<feature type="compositionally biased region" description="Polar residues" evidence="4">
    <location>
        <begin position="757"/>
        <end position="772"/>
    </location>
</feature>
<dbReference type="SMART" id="SM00800">
    <property type="entry name" value="uDENN"/>
    <property type="match status" value="1"/>
</dbReference>
<dbReference type="Pfam" id="PF03455">
    <property type="entry name" value="dDENN"/>
    <property type="match status" value="1"/>
</dbReference>
<dbReference type="GeneTree" id="ENSGT00940000161573"/>
<dbReference type="GO" id="GO:1901981">
    <property type="term" value="F:phosphatidylinositol phosphate binding"/>
    <property type="evidence" value="ECO:0007669"/>
    <property type="project" value="TreeGrafter"/>
</dbReference>
<dbReference type="SMART" id="SM00799">
    <property type="entry name" value="DENN"/>
    <property type="match status" value="1"/>
</dbReference>
<evidence type="ECO:0000313" key="7">
    <source>
        <dbReference type="Proteomes" id="UP000233180"/>
    </source>
</evidence>
<comment type="subcellular location">
    <subcellularLocation>
        <location evidence="1">Cytoplasmic vesicle</location>
        <location evidence="1">Clathrin-coated vesicle</location>
    </subcellularLocation>
</comment>
<feature type="region of interest" description="Disordered" evidence="4">
    <location>
        <begin position="588"/>
        <end position="785"/>
    </location>
</feature>
<keyword evidence="3" id="KW-0968">Cytoplasmic vesicle</keyword>
<evidence type="ECO:0000313" key="6">
    <source>
        <dbReference type="Ensembl" id="ENSRBIP00000025953.1"/>
    </source>
</evidence>
<dbReference type="SMART" id="SM00801">
    <property type="entry name" value="dDENN"/>
    <property type="match status" value="1"/>
</dbReference>
<feature type="region of interest" description="Disordered" evidence="4">
    <location>
        <begin position="473"/>
        <end position="524"/>
    </location>
</feature>
<evidence type="ECO:0000256" key="4">
    <source>
        <dbReference type="SAM" id="MobiDB-lite"/>
    </source>
</evidence>
<dbReference type="PANTHER" id="PTHR13196:SF25">
    <property type="entry name" value="DENN DOMAIN-CONTAINING PROTEIN 1C"/>
    <property type="match status" value="1"/>
</dbReference>
<gene>
    <name evidence="6" type="primary">DENND1C</name>
</gene>
<dbReference type="Pfam" id="PF02141">
    <property type="entry name" value="DENN"/>
    <property type="match status" value="1"/>
</dbReference>
<feature type="compositionally biased region" description="Polar residues" evidence="4">
    <location>
        <begin position="626"/>
        <end position="636"/>
    </location>
</feature>
<dbReference type="PANTHER" id="PTHR13196">
    <property type="entry name" value="DENN DOMAIN-CONTAINING"/>
    <property type="match status" value="1"/>
</dbReference>
<dbReference type="OMA" id="QQECRTD"/>
<evidence type="ECO:0000259" key="5">
    <source>
        <dbReference type="PROSITE" id="PS50211"/>
    </source>
</evidence>
<dbReference type="InterPro" id="IPR040032">
    <property type="entry name" value="DENND1A/B/C"/>
</dbReference>
<dbReference type="FunFam" id="3.40.50.11500:FF:000001">
    <property type="entry name" value="Putative DENN domain-containing protein 1A"/>
    <property type="match status" value="1"/>
</dbReference>
<dbReference type="Gene3D" id="3.40.50.11500">
    <property type="match status" value="1"/>
</dbReference>
<dbReference type="AlphaFoldDB" id="A0A2K6LQY5"/>
<dbReference type="GO" id="GO:0030136">
    <property type="term" value="C:clathrin-coated vesicle"/>
    <property type="evidence" value="ECO:0007669"/>
    <property type="project" value="UniProtKB-SubCell"/>
</dbReference>
<reference evidence="6 7" key="1">
    <citation type="submission" date="2016-06" db="EMBL/GenBank/DDBJ databases">
        <title>Genome of Rhinopithecus bieti.</title>
        <authorList>
            <person name="Wu"/>
            <person name="C.-I. and Zhang"/>
            <person name="Y."/>
        </authorList>
    </citation>
    <scope>NUCLEOTIDE SEQUENCE</scope>
</reference>
<dbReference type="GO" id="GO:0005654">
    <property type="term" value="C:nucleoplasm"/>
    <property type="evidence" value="ECO:0007669"/>
    <property type="project" value="Ensembl"/>
</dbReference>
<sequence length="785" mass="84875">MESRAEGGAPAVFDWFFEAACPTSLKEDPPILRQFPPDFRDQEAMQMVPKFCFPFDVEREPPSPVVQHFTLLFLPACGAVPRAVSPLALFEVFYKLLNTVGDLLAQDQVSEAEELLQNLFQQSLSGPQASVGLELGSGVTVSSGQGIPPPTPGNSKPLSCFVAPDSGRLPSIPENRNLTELVVAVTDENIVALFAALLAERRVLLTASKLSTLTSCVHASCALLYPMRWEHVLIPTLPPHLLDYCCAPMPYLIGVHASLAERVREKALEDVVVLNVDANTLETTFNDVQALPPDVVSLLRLRLRKVALAPGEGVSRLFLKAQALLFGGYRDALVCSPGQPVTFNEEAFLAQKPGAPLQAFHQRAVHLQLFKQFIEARLEKLNNGEGFSDQFEQEITGCGASSGDPSPLVSPLLQKGGGALLHSVKAKTQPAVKNMYRSAKSGLKGVQSLLMYKDGDSILQRGGSLRAPALTSRSDRLQQRLPITRHFGQNRPLRPSRRRRLEEGPSEPPGVGTPPLSPEDEGCPWAEEALDSSFLGSGEELDLLSEILDSLSVGAKSAGSLRPSQSLDCCHRGDLDSCFSLPNIPRWQPDDKKLPEPEPQPLSLPSLQNTSSLDATSSSKDPRSQLIPSESDQEVISPSQSSTASADPSSRGDPEPSPLTEPRILHLAPSHKAAEDSRTQENPASWLSTAPTEPSPPESPQILAPTKPNFDIAWTSQPLDPSSDPSSLEDPRAPSPKALPAEHTHLQPLEEPGALNSPATPTSNWQNLQPSSRPRVADLKKCFEG</sequence>
<dbReference type="InterPro" id="IPR005113">
    <property type="entry name" value="uDENN_dom"/>
</dbReference>
<dbReference type="PROSITE" id="PS50211">
    <property type="entry name" value="DENN"/>
    <property type="match status" value="1"/>
</dbReference>
<feature type="compositionally biased region" description="Polar residues" evidence="4">
    <location>
        <begin position="608"/>
        <end position="619"/>
    </location>
</feature>
<dbReference type="Gene3D" id="3.30.450.200">
    <property type="match status" value="1"/>
</dbReference>
<name>A0A2K6LQY5_RHIBE</name>
<dbReference type="Ensembl" id="ENSRBIT00000049865.1">
    <property type="protein sequence ID" value="ENSRBIP00000025953.1"/>
    <property type="gene ID" value="ENSRBIG00000036859.1"/>
</dbReference>
<evidence type="ECO:0000256" key="1">
    <source>
        <dbReference type="ARBA" id="ARBA00004132"/>
    </source>
</evidence>
<dbReference type="Proteomes" id="UP000233180">
    <property type="component" value="Unassembled WGS sequence"/>
</dbReference>